<dbReference type="STRING" id="1120919.GCA_000429165_02893"/>
<organism evidence="2 3">
    <name type="scientific">Acetobacter nitrogenifigens DSM 23921 = NBRC 105050</name>
    <dbReference type="NCBI Taxonomy" id="1120919"/>
    <lineage>
        <taxon>Bacteria</taxon>
        <taxon>Pseudomonadati</taxon>
        <taxon>Pseudomonadota</taxon>
        <taxon>Alphaproteobacteria</taxon>
        <taxon>Acetobacterales</taxon>
        <taxon>Acetobacteraceae</taxon>
        <taxon>Acetobacter</taxon>
    </lineage>
</organism>
<evidence type="ECO:0000313" key="2">
    <source>
        <dbReference type="EMBL" id="GEN60946.1"/>
    </source>
</evidence>
<dbReference type="RefSeq" id="WP_026398487.1">
    <property type="nucleotide sequence ID" value="NZ_AUBI01000013.1"/>
</dbReference>
<dbReference type="PANTHER" id="PTHR33371">
    <property type="entry name" value="INTERMEMBRANE PHOSPHOLIPID TRANSPORT SYSTEM BINDING PROTEIN MLAD-RELATED"/>
    <property type="match status" value="1"/>
</dbReference>
<dbReference type="InterPro" id="IPR003399">
    <property type="entry name" value="Mce/MlaD"/>
</dbReference>
<proteinExistence type="predicted"/>
<comment type="caution">
    <text evidence="2">The sequence shown here is derived from an EMBL/GenBank/DDBJ whole genome shotgun (WGS) entry which is preliminary data.</text>
</comment>
<feature type="domain" description="Mce/MlaD" evidence="1">
    <location>
        <begin position="64"/>
        <end position="133"/>
    </location>
</feature>
<protein>
    <recommendedName>
        <fullName evidence="1">Mce/MlaD domain-containing protein</fullName>
    </recommendedName>
</protein>
<name>A0A511XDB5_9PROT</name>
<dbReference type="Pfam" id="PF02470">
    <property type="entry name" value="MlaD"/>
    <property type="match status" value="1"/>
</dbReference>
<dbReference type="EMBL" id="BJYF01000022">
    <property type="protein sequence ID" value="GEN60946.1"/>
    <property type="molecule type" value="Genomic_DNA"/>
</dbReference>
<evidence type="ECO:0000313" key="3">
    <source>
        <dbReference type="Proteomes" id="UP000321635"/>
    </source>
</evidence>
<reference evidence="2 3" key="1">
    <citation type="submission" date="2019-07" db="EMBL/GenBank/DDBJ databases">
        <title>Whole genome shotgun sequence of Acetobacter nitrogenifigens NBRC 105050.</title>
        <authorList>
            <person name="Hosoyama A."/>
            <person name="Uohara A."/>
            <person name="Ohji S."/>
            <person name="Ichikawa N."/>
        </authorList>
    </citation>
    <scope>NUCLEOTIDE SEQUENCE [LARGE SCALE GENOMIC DNA]</scope>
    <source>
        <strain evidence="2 3">NBRC 105050</strain>
    </source>
</reference>
<dbReference type="AlphaFoldDB" id="A0A511XDB5"/>
<gene>
    <name evidence="2" type="ORF">ANI02nite_28300</name>
</gene>
<dbReference type="OrthoDB" id="7278828at2"/>
<evidence type="ECO:0000259" key="1">
    <source>
        <dbReference type="Pfam" id="PF02470"/>
    </source>
</evidence>
<keyword evidence="3" id="KW-1185">Reference proteome</keyword>
<accession>A0A511XDB5</accession>
<dbReference type="InterPro" id="IPR052336">
    <property type="entry name" value="MlaD_Phospholipid_Transporter"/>
</dbReference>
<dbReference type="PANTHER" id="PTHR33371:SF4">
    <property type="entry name" value="INTERMEMBRANE PHOSPHOLIPID TRANSPORT SYSTEM BINDING PROTEIN MLAD"/>
    <property type="match status" value="1"/>
</dbReference>
<dbReference type="Proteomes" id="UP000321635">
    <property type="component" value="Unassembled WGS sequence"/>
</dbReference>
<sequence>MFQIRLRQNRSRPLIRLRYADEWVGLLVLISTLLFAGAVVEAGVLSDWLSPPASLRVILPNSGVGGLTVGGDVQILGAHAGTIRAIRLNPSGAMYAIVDLDPQVEPFIRRDSQAVIRKQFVVAGASYLDLTRGSGEPMNWNYAVINATTEPSPTDMITQTLKDIQAQVMPAIANARHMTGELDAIVTDIHAGKGNVGELLTNDQLIRQAESTIVSLNDVINRLRPEEEQVKAILAKSDASMANVQSATNDLKNATPRLPSIARNVDESLADFPALMTQAQMSLYNLQKLTEQLRGLWLLGGHTTSTEHRLPARTVSP</sequence>